<sequence length="99" mass="11277">MKNNKAKVYSVPVPSIRFYLYEEGELKLSLMMEDVASLMMKTKLFVMKTKSDLMHSSDWEKDSNELLGVRGRHVRVEGVIVVGADNHDGVEKHEISHSV</sequence>
<dbReference type="AlphaFoldDB" id="A0A8T0JZ35"/>
<evidence type="ECO:0000313" key="1">
    <source>
        <dbReference type="EMBL" id="KAG2390060.1"/>
    </source>
</evidence>
<gene>
    <name evidence="1" type="ORF">HKW66_Vig0225350</name>
</gene>
<comment type="caution">
    <text evidence="1">The sequence shown here is derived from an EMBL/GenBank/DDBJ whole genome shotgun (WGS) entry which is preliminary data.</text>
</comment>
<dbReference type="Proteomes" id="UP000743370">
    <property type="component" value="Unassembled WGS sequence"/>
</dbReference>
<organism evidence="1 2">
    <name type="scientific">Phaseolus angularis</name>
    <name type="common">Azuki bean</name>
    <name type="synonym">Vigna angularis</name>
    <dbReference type="NCBI Taxonomy" id="3914"/>
    <lineage>
        <taxon>Eukaryota</taxon>
        <taxon>Viridiplantae</taxon>
        <taxon>Streptophyta</taxon>
        <taxon>Embryophyta</taxon>
        <taxon>Tracheophyta</taxon>
        <taxon>Spermatophyta</taxon>
        <taxon>Magnoliopsida</taxon>
        <taxon>eudicotyledons</taxon>
        <taxon>Gunneridae</taxon>
        <taxon>Pentapetalae</taxon>
        <taxon>rosids</taxon>
        <taxon>fabids</taxon>
        <taxon>Fabales</taxon>
        <taxon>Fabaceae</taxon>
        <taxon>Papilionoideae</taxon>
        <taxon>50 kb inversion clade</taxon>
        <taxon>NPAAA clade</taxon>
        <taxon>indigoferoid/millettioid clade</taxon>
        <taxon>Phaseoleae</taxon>
        <taxon>Vigna</taxon>
    </lineage>
</organism>
<accession>A0A8T0JZ35</accession>
<reference evidence="1 2" key="1">
    <citation type="submission" date="2020-05" db="EMBL/GenBank/DDBJ databases">
        <title>Vigna angularis (adzuki bean) Var. LongXiaoDou No. 4 denovo assembly.</title>
        <authorList>
            <person name="Xiang H."/>
        </authorList>
    </citation>
    <scope>NUCLEOTIDE SEQUENCE [LARGE SCALE GENOMIC DNA]</scope>
    <source>
        <tissue evidence="1">Leaf</tissue>
    </source>
</reference>
<protein>
    <submittedName>
        <fullName evidence="1">Uncharacterized protein</fullName>
    </submittedName>
</protein>
<name>A0A8T0JZ35_PHAAN</name>
<dbReference type="EMBL" id="JABFOF010000007">
    <property type="protein sequence ID" value="KAG2390060.1"/>
    <property type="molecule type" value="Genomic_DNA"/>
</dbReference>
<proteinExistence type="predicted"/>
<evidence type="ECO:0000313" key="2">
    <source>
        <dbReference type="Proteomes" id="UP000743370"/>
    </source>
</evidence>